<proteinExistence type="predicted"/>
<accession>A0ABR4Q8C5</accession>
<evidence type="ECO:0000313" key="3">
    <source>
        <dbReference type="Proteomes" id="UP001651158"/>
    </source>
</evidence>
<name>A0ABR4Q8C5_9CEST</name>
<reference evidence="2 3" key="1">
    <citation type="journal article" date="2022" name="Front. Cell. Infect. Microbiol.">
        <title>The Genomes of Two Strains of Taenia crassiceps the Animal Model for the Study of Human Cysticercosis.</title>
        <authorList>
            <person name="Bobes R.J."/>
            <person name="Estrada K."/>
            <person name="Rios-Valencia D.G."/>
            <person name="Calderon-Gallegos A."/>
            <person name="de la Torre P."/>
            <person name="Carrero J.C."/>
            <person name="Sanchez-Flores A."/>
            <person name="Laclette J.P."/>
        </authorList>
    </citation>
    <scope>NUCLEOTIDE SEQUENCE [LARGE SCALE GENOMIC DNA]</scope>
    <source>
        <strain evidence="2">WFUcys</strain>
    </source>
</reference>
<dbReference type="EMBL" id="JAKROA010000007">
    <property type="protein sequence ID" value="KAL5105827.1"/>
    <property type="molecule type" value="Genomic_DNA"/>
</dbReference>
<feature type="compositionally biased region" description="Polar residues" evidence="1">
    <location>
        <begin position="176"/>
        <end position="193"/>
    </location>
</feature>
<feature type="region of interest" description="Disordered" evidence="1">
    <location>
        <begin position="143"/>
        <end position="233"/>
    </location>
</feature>
<comment type="caution">
    <text evidence="2">The sequence shown here is derived from an EMBL/GenBank/DDBJ whole genome shotgun (WGS) entry which is preliminary data.</text>
</comment>
<evidence type="ECO:0000313" key="2">
    <source>
        <dbReference type="EMBL" id="KAL5105827.1"/>
    </source>
</evidence>
<evidence type="ECO:0000256" key="1">
    <source>
        <dbReference type="SAM" id="MobiDB-lite"/>
    </source>
</evidence>
<organism evidence="2 3">
    <name type="scientific">Taenia crassiceps</name>
    <dbReference type="NCBI Taxonomy" id="6207"/>
    <lineage>
        <taxon>Eukaryota</taxon>
        <taxon>Metazoa</taxon>
        <taxon>Spiralia</taxon>
        <taxon>Lophotrochozoa</taxon>
        <taxon>Platyhelminthes</taxon>
        <taxon>Cestoda</taxon>
        <taxon>Eucestoda</taxon>
        <taxon>Cyclophyllidea</taxon>
        <taxon>Taeniidae</taxon>
        <taxon>Taenia</taxon>
    </lineage>
</organism>
<keyword evidence="3" id="KW-1185">Reference proteome</keyword>
<feature type="compositionally biased region" description="Basic and acidic residues" evidence="1">
    <location>
        <begin position="160"/>
        <end position="171"/>
    </location>
</feature>
<sequence length="247" mass="28004">MTLKTRVLDFVFDGMLSTCILRANLGVFRHNFTYFAHSRPNIQTANVMNGDSAEDMSGFYEVIPEDGSIVDLTQPGLFSRRQLVAIFRRRGFDRLLSTIHPDTNSLIRAYYDHIIPLPCRNRTKSSILSKNRSLDHGHKVISSATQRLRQELDPPPTSLNREKRQQSDLDKLIIISNPNWPTSGVTPTPQKSAVTPEETTKCSNHLKRSPTSSPPPSVSSRPPLKRPKINRNFANLEPLECNWKRST</sequence>
<protein>
    <recommendedName>
        <fullName evidence="4">Ashwin</fullName>
    </recommendedName>
</protein>
<dbReference type="Proteomes" id="UP001651158">
    <property type="component" value="Unassembled WGS sequence"/>
</dbReference>
<evidence type="ECO:0008006" key="4">
    <source>
        <dbReference type="Google" id="ProtNLM"/>
    </source>
</evidence>
<gene>
    <name evidence="2" type="ORF">TcWFU_006090</name>
</gene>